<keyword evidence="2" id="KW-0472">Membrane</keyword>
<comment type="caution">
    <text evidence="3">The sequence shown here is derived from an EMBL/GenBank/DDBJ whole genome shotgun (WGS) entry which is preliminary data.</text>
</comment>
<feature type="region of interest" description="Disordered" evidence="1">
    <location>
        <begin position="110"/>
        <end position="206"/>
    </location>
</feature>
<dbReference type="Proteomes" id="UP001271007">
    <property type="component" value="Unassembled WGS sequence"/>
</dbReference>
<feature type="region of interest" description="Disordered" evidence="1">
    <location>
        <begin position="1"/>
        <end position="20"/>
    </location>
</feature>
<feature type="compositionally biased region" description="Low complexity" evidence="1">
    <location>
        <begin position="135"/>
        <end position="144"/>
    </location>
</feature>
<feature type="compositionally biased region" description="Polar residues" evidence="1">
    <location>
        <begin position="8"/>
        <end position="18"/>
    </location>
</feature>
<feature type="compositionally biased region" description="Acidic residues" evidence="1">
    <location>
        <begin position="114"/>
        <end position="134"/>
    </location>
</feature>
<keyword evidence="2" id="KW-1133">Transmembrane helix</keyword>
<proteinExistence type="predicted"/>
<reference evidence="3" key="1">
    <citation type="submission" date="2023-04" db="EMBL/GenBank/DDBJ databases">
        <title>Black Yeasts Isolated from many extreme environments.</title>
        <authorList>
            <person name="Coleine C."/>
            <person name="Stajich J.E."/>
            <person name="Selbmann L."/>
        </authorList>
    </citation>
    <scope>NUCLEOTIDE SEQUENCE</scope>
    <source>
        <strain evidence="3">CCFEE 5312</strain>
    </source>
</reference>
<evidence type="ECO:0000256" key="1">
    <source>
        <dbReference type="SAM" id="MobiDB-lite"/>
    </source>
</evidence>
<keyword evidence="4" id="KW-1185">Reference proteome</keyword>
<evidence type="ECO:0000256" key="2">
    <source>
        <dbReference type="SAM" id="Phobius"/>
    </source>
</evidence>
<dbReference type="AlphaFoldDB" id="A0AAJ0GJI6"/>
<dbReference type="EMBL" id="JAWDJX010000001">
    <property type="protein sequence ID" value="KAK3058821.1"/>
    <property type="molecule type" value="Genomic_DNA"/>
</dbReference>
<gene>
    <name evidence="3" type="ORF">LTR09_000386</name>
</gene>
<name>A0AAJ0GJI6_9PEZI</name>
<evidence type="ECO:0000313" key="4">
    <source>
        <dbReference type="Proteomes" id="UP001271007"/>
    </source>
</evidence>
<accession>A0AAJ0GJI6</accession>
<evidence type="ECO:0000313" key="3">
    <source>
        <dbReference type="EMBL" id="KAK3058821.1"/>
    </source>
</evidence>
<keyword evidence="2" id="KW-0812">Transmembrane</keyword>
<feature type="transmembrane region" description="Helical" evidence="2">
    <location>
        <begin position="218"/>
        <end position="243"/>
    </location>
</feature>
<organism evidence="3 4">
    <name type="scientific">Extremus antarcticus</name>
    <dbReference type="NCBI Taxonomy" id="702011"/>
    <lineage>
        <taxon>Eukaryota</taxon>
        <taxon>Fungi</taxon>
        <taxon>Dikarya</taxon>
        <taxon>Ascomycota</taxon>
        <taxon>Pezizomycotina</taxon>
        <taxon>Dothideomycetes</taxon>
        <taxon>Dothideomycetidae</taxon>
        <taxon>Mycosphaerellales</taxon>
        <taxon>Extremaceae</taxon>
        <taxon>Extremus</taxon>
    </lineage>
</organism>
<sequence>MPHCASNRFHTSQASAGTCTKHHSNHFDTLSTLSRVMARGPGQAVAGPPAQPQAVPAAPPQPQVVIYVQPQQPQYAHNIGTAAQSRGGATALQQQAHARTHLRAARRIVQTQDEASDSDPEESEPDQNDEESESESNAPSQQPSRSTRRPGSTVESWIGHLEQPASPTPSSVEQPPRASSSAGSWDDHDADDDTLNDRPTPEIEAQPVTFRETFRDPIIYCLAVLGISIVTLFILVLCAWFVWRYHINAVEFEYLEKMRKQKYGV</sequence>
<protein>
    <submittedName>
        <fullName evidence="3">Uncharacterized protein</fullName>
    </submittedName>
</protein>